<proteinExistence type="inferred from homology"/>
<evidence type="ECO:0000256" key="3">
    <source>
        <dbReference type="ARBA" id="ARBA00023002"/>
    </source>
</evidence>
<dbReference type="InterPro" id="IPR018170">
    <property type="entry name" value="Aldo/ket_reductase_CS"/>
</dbReference>
<dbReference type="SUPFAM" id="SSF51430">
    <property type="entry name" value="NAD(P)-linked oxidoreductase"/>
    <property type="match status" value="1"/>
</dbReference>
<evidence type="ECO:0000256" key="2">
    <source>
        <dbReference type="ARBA" id="ARBA00022857"/>
    </source>
</evidence>
<dbReference type="PIRSF" id="PIRSF000097">
    <property type="entry name" value="AKR"/>
    <property type="match status" value="1"/>
</dbReference>
<dbReference type="InterPro" id="IPR036812">
    <property type="entry name" value="NAD(P)_OxRdtase_dom_sf"/>
</dbReference>
<dbReference type="PANTHER" id="PTHR43827:SF3">
    <property type="entry name" value="NADP-DEPENDENT OXIDOREDUCTASE DOMAIN-CONTAINING PROTEIN"/>
    <property type="match status" value="1"/>
</dbReference>
<keyword evidence="2" id="KW-0521">NADP</keyword>
<dbReference type="FunFam" id="3.20.20.100:FF:000015">
    <property type="entry name" value="Oxidoreductase, aldo/keto reductase family"/>
    <property type="match status" value="1"/>
</dbReference>
<dbReference type="Pfam" id="PF00248">
    <property type="entry name" value="Aldo_ket_red"/>
    <property type="match status" value="1"/>
</dbReference>
<dbReference type="PROSITE" id="PS00798">
    <property type="entry name" value="ALDOKETO_REDUCTASE_1"/>
    <property type="match status" value="1"/>
</dbReference>
<keyword evidence="3" id="KW-0560">Oxidoreductase</keyword>
<reference evidence="5" key="1">
    <citation type="submission" date="2020-05" db="EMBL/GenBank/DDBJ databases">
        <authorList>
            <person name="Chiriac C."/>
            <person name="Salcher M."/>
            <person name="Ghai R."/>
            <person name="Kavagutti S V."/>
        </authorList>
    </citation>
    <scope>NUCLEOTIDE SEQUENCE</scope>
</reference>
<feature type="domain" description="NADP-dependent oxidoreductase" evidence="4">
    <location>
        <begin position="20"/>
        <end position="262"/>
    </location>
</feature>
<dbReference type="InterPro" id="IPR023210">
    <property type="entry name" value="NADP_OxRdtase_dom"/>
</dbReference>
<comment type="similarity">
    <text evidence="1">Belongs to the aldo/keto reductase family.</text>
</comment>
<dbReference type="InterPro" id="IPR020471">
    <property type="entry name" value="AKR"/>
</dbReference>
<dbReference type="AlphaFoldDB" id="A0A6J6FJB0"/>
<name>A0A6J6FJB0_9ZZZZ</name>
<evidence type="ECO:0000256" key="1">
    <source>
        <dbReference type="ARBA" id="ARBA00007905"/>
    </source>
</evidence>
<dbReference type="PRINTS" id="PR00069">
    <property type="entry name" value="ALDKETRDTASE"/>
</dbReference>
<evidence type="ECO:0000313" key="5">
    <source>
        <dbReference type="EMBL" id="CAB4584528.1"/>
    </source>
</evidence>
<gene>
    <name evidence="5" type="ORF">UFOPK1767_00541</name>
</gene>
<protein>
    <submittedName>
        <fullName evidence="5">Unannotated protein</fullName>
    </submittedName>
</protein>
<accession>A0A6J6FJB0</accession>
<dbReference type="Gene3D" id="3.20.20.100">
    <property type="entry name" value="NADP-dependent oxidoreductase domain"/>
    <property type="match status" value="1"/>
</dbReference>
<evidence type="ECO:0000259" key="4">
    <source>
        <dbReference type="Pfam" id="PF00248"/>
    </source>
</evidence>
<dbReference type="GO" id="GO:0016616">
    <property type="term" value="F:oxidoreductase activity, acting on the CH-OH group of donors, NAD or NADP as acceptor"/>
    <property type="evidence" value="ECO:0007669"/>
    <property type="project" value="UniProtKB-ARBA"/>
</dbReference>
<sequence length="278" mass="30769">MTFPVNSISLNDGTSIPQVGLGTYRLEDDDAYRVASEALAIGYRHIDTARIYKNEAGIGRAIRESGIPRDDLYITTKLWNGDQPKARDAISSSLDRLGLEHVDLYLIHWPAPQRGTYVDAWKQLEVLQHDGLTTSIGVSNFEPEHLDAIAAVSDIVPVLNQVELHPLFQQKALRAEHTKRGIATESWGPLGHGSVDLSTEIPALVNLASRYGKSIAQVVLRWHIQEGLIVFPKTSHKERLVENLAVFDFEISAEDMDEIRGFDAGQRVGAAPADGNWD</sequence>
<organism evidence="5">
    <name type="scientific">freshwater metagenome</name>
    <dbReference type="NCBI Taxonomy" id="449393"/>
    <lineage>
        <taxon>unclassified sequences</taxon>
        <taxon>metagenomes</taxon>
        <taxon>ecological metagenomes</taxon>
    </lineage>
</organism>
<dbReference type="EMBL" id="CAEZTZ010000057">
    <property type="protein sequence ID" value="CAB4584528.1"/>
    <property type="molecule type" value="Genomic_DNA"/>
</dbReference>
<dbReference type="PANTHER" id="PTHR43827">
    <property type="entry name" value="2,5-DIKETO-D-GLUCONIC ACID REDUCTASE"/>
    <property type="match status" value="1"/>
</dbReference>